<feature type="non-terminal residue" evidence="1">
    <location>
        <position position="1"/>
    </location>
</feature>
<evidence type="ECO:0008006" key="2">
    <source>
        <dbReference type="Google" id="ProtNLM"/>
    </source>
</evidence>
<dbReference type="PANTHER" id="PTHR35317">
    <property type="entry name" value="OS04G0629600 PROTEIN"/>
    <property type="match status" value="1"/>
</dbReference>
<dbReference type="Proteomes" id="UP000053555">
    <property type="component" value="Unassembled WGS sequence"/>
</dbReference>
<sequence>LPVLDGKNYDQWVVRMEAILDFHEIIGIVKEGISQKEKDDATIMKKDFKAKCLLHQCVDLVVFEKIAKASTAKEAWKILQKAFRNTRKTKKVKLQSLRRQYELLSMSDQETVVDYFNRMQLLVNSM</sequence>
<gene>
    <name evidence="1" type="ORF">glysoja_044986</name>
</gene>
<protein>
    <recommendedName>
        <fullName evidence="2">DUF4219 domain-containing protein</fullName>
    </recommendedName>
</protein>
<evidence type="ECO:0000313" key="1">
    <source>
        <dbReference type="EMBL" id="KHN33275.1"/>
    </source>
</evidence>
<reference evidence="1" key="1">
    <citation type="submission" date="2014-07" db="EMBL/GenBank/DDBJ databases">
        <title>Identification of a novel salt tolerance gene in wild soybean by whole-genome sequencing.</title>
        <authorList>
            <person name="Lam H.-M."/>
            <person name="Qi X."/>
            <person name="Li M.-W."/>
            <person name="Liu X."/>
            <person name="Xie M."/>
            <person name="Ni M."/>
            <person name="Xu X."/>
        </authorList>
    </citation>
    <scope>NUCLEOTIDE SEQUENCE [LARGE SCALE GENOMIC DNA]</scope>
    <source>
        <tissue evidence="1">Root</tissue>
    </source>
</reference>
<accession>A0A0B2RJ96</accession>
<proteinExistence type="predicted"/>
<dbReference type="Pfam" id="PF14223">
    <property type="entry name" value="Retrotran_gag_2"/>
    <property type="match status" value="1"/>
</dbReference>
<dbReference type="PANTHER" id="PTHR35317:SF23">
    <property type="entry name" value="OS04G0629600 PROTEIN"/>
    <property type="match status" value="1"/>
</dbReference>
<name>A0A0B2RJ96_GLYSO</name>
<organism evidence="1">
    <name type="scientific">Glycine soja</name>
    <name type="common">Wild soybean</name>
    <dbReference type="NCBI Taxonomy" id="3848"/>
    <lineage>
        <taxon>Eukaryota</taxon>
        <taxon>Viridiplantae</taxon>
        <taxon>Streptophyta</taxon>
        <taxon>Embryophyta</taxon>
        <taxon>Tracheophyta</taxon>
        <taxon>Spermatophyta</taxon>
        <taxon>Magnoliopsida</taxon>
        <taxon>eudicotyledons</taxon>
        <taxon>Gunneridae</taxon>
        <taxon>Pentapetalae</taxon>
        <taxon>rosids</taxon>
        <taxon>fabids</taxon>
        <taxon>Fabales</taxon>
        <taxon>Fabaceae</taxon>
        <taxon>Papilionoideae</taxon>
        <taxon>50 kb inversion clade</taxon>
        <taxon>NPAAA clade</taxon>
        <taxon>indigoferoid/millettioid clade</taxon>
        <taxon>Phaseoleae</taxon>
        <taxon>Glycine</taxon>
        <taxon>Glycine subgen. Soja</taxon>
    </lineage>
</organism>
<feature type="non-terminal residue" evidence="1">
    <location>
        <position position="126"/>
    </location>
</feature>
<dbReference type="EMBL" id="KN649498">
    <property type="protein sequence ID" value="KHN33275.1"/>
    <property type="molecule type" value="Genomic_DNA"/>
</dbReference>
<dbReference type="AlphaFoldDB" id="A0A0B2RJ96"/>